<evidence type="ECO:0000313" key="2">
    <source>
        <dbReference type="Proteomes" id="UP001217089"/>
    </source>
</evidence>
<dbReference type="EMBL" id="JARBDR010000921">
    <property type="protein sequence ID" value="KAJ8299407.1"/>
    <property type="molecule type" value="Genomic_DNA"/>
</dbReference>
<protein>
    <submittedName>
        <fullName evidence="1">Uncharacterized protein</fullName>
    </submittedName>
</protein>
<reference evidence="1 2" key="1">
    <citation type="submission" date="2022-12" db="EMBL/GenBank/DDBJ databases">
        <title>Chromosome-level genome of Tegillarca granosa.</title>
        <authorList>
            <person name="Kim J."/>
        </authorList>
    </citation>
    <scope>NUCLEOTIDE SEQUENCE [LARGE SCALE GENOMIC DNA]</scope>
    <source>
        <strain evidence="1">Teg-2019</strain>
        <tissue evidence="1">Adductor muscle</tissue>
    </source>
</reference>
<evidence type="ECO:0000313" key="1">
    <source>
        <dbReference type="EMBL" id="KAJ8299407.1"/>
    </source>
</evidence>
<keyword evidence="2" id="KW-1185">Reference proteome</keyword>
<dbReference type="Proteomes" id="UP001217089">
    <property type="component" value="Unassembled WGS sequence"/>
</dbReference>
<proteinExistence type="predicted"/>
<name>A0ABQ9E2A0_TEGGR</name>
<gene>
    <name evidence="1" type="ORF">KUTeg_023467</name>
</gene>
<comment type="caution">
    <text evidence="1">The sequence shown here is derived from an EMBL/GenBank/DDBJ whole genome shotgun (WGS) entry which is preliminary data.</text>
</comment>
<organism evidence="1 2">
    <name type="scientific">Tegillarca granosa</name>
    <name type="common">Malaysian cockle</name>
    <name type="synonym">Anadara granosa</name>
    <dbReference type="NCBI Taxonomy" id="220873"/>
    <lineage>
        <taxon>Eukaryota</taxon>
        <taxon>Metazoa</taxon>
        <taxon>Spiralia</taxon>
        <taxon>Lophotrochozoa</taxon>
        <taxon>Mollusca</taxon>
        <taxon>Bivalvia</taxon>
        <taxon>Autobranchia</taxon>
        <taxon>Pteriomorphia</taxon>
        <taxon>Arcoida</taxon>
        <taxon>Arcoidea</taxon>
        <taxon>Arcidae</taxon>
        <taxon>Tegillarca</taxon>
    </lineage>
</organism>
<accession>A0ABQ9E2A0</accession>
<sequence length="140" mass="15982">MKCSLCKEHGHPGKISKSWVQGTQNTKIHTVKFHEKGLAHIDAEKSQKITKNPDQAENFVAIRSYLWPTWHTIDPVFVMPIVLQNGIGHLEIIICELDRAKGLDTGYSYIESDSESSEPEIDNEQIELEIEKEREIVLDN</sequence>